<evidence type="ECO:0000313" key="3">
    <source>
        <dbReference type="Proteomes" id="UP000195024"/>
    </source>
</evidence>
<dbReference type="CDD" id="cd00009">
    <property type="entry name" value="AAA"/>
    <property type="match status" value="1"/>
</dbReference>
<reference evidence="2 3" key="1">
    <citation type="submission" date="2017-05" db="EMBL/GenBank/DDBJ databases">
        <title>The Genome Sequence of Enterococcus mundtii 6B1_DIV0119.</title>
        <authorList>
            <consortium name="The Broad Institute Genomics Platform"/>
            <consortium name="The Broad Institute Genomic Center for Infectious Diseases"/>
            <person name="Earl A."/>
            <person name="Manson A."/>
            <person name="Schwartman J."/>
            <person name="Gilmore M."/>
            <person name="Abouelleil A."/>
            <person name="Cao P."/>
            <person name="Chapman S."/>
            <person name="Cusick C."/>
            <person name="Shea T."/>
            <person name="Young S."/>
            <person name="Neafsey D."/>
            <person name="Nusbaum C."/>
            <person name="Birren B."/>
        </authorList>
    </citation>
    <scope>NUCLEOTIDE SEQUENCE [LARGE SCALE GENOMIC DNA]</scope>
    <source>
        <strain evidence="2 3">6B1_DIV0119</strain>
    </source>
</reference>
<comment type="caution">
    <text evidence="2">The sequence shown here is derived from an EMBL/GenBank/DDBJ whole genome shotgun (WGS) entry which is preliminary data.</text>
</comment>
<accession>A0A242L0N4</accession>
<dbReference type="Pfam" id="PF01695">
    <property type="entry name" value="IstB_IS21"/>
    <property type="match status" value="1"/>
</dbReference>
<dbReference type="InterPro" id="IPR002611">
    <property type="entry name" value="IstB_ATP-bd"/>
</dbReference>
<gene>
    <name evidence="2" type="ORF">A5802_001490</name>
</gene>
<dbReference type="GO" id="GO:0006260">
    <property type="term" value="P:DNA replication"/>
    <property type="evidence" value="ECO:0007669"/>
    <property type="project" value="TreeGrafter"/>
</dbReference>
<dbReference type="PANTHER" id="PTHR30050:SF4">
    <property type="entry name" value="ATP-BINDING PROTEIN RV3427C IN INSERTION SEQUENCE-RELATED"/>
    <property type="match status" value="1"/>
</dbReference>
<dbReference type="GO" id="GO:0005524">
    <property type="term" value="F:ATP binding"/>
    <property type="evidence" value="ECO:0007669"/>
    <property type="project" value="InterPro"/>
</dbReference>
<dbReference type="Proteomes" id="UP000195024">
    <property type="component" value="Unassembled WGS sequence"/>
</dbReference>
<dbReference type="Gene3D" id="3.40.50.300">
    <property type="entry name" value="P-loop containing nucleotide triphosphate hydrolases"/>
    <property type="match status" value="1"/>
</dbReference>
<dbReference type="RefSeq" id="WP_086334890.1">
    <property type="nucleotide sequence ID" value="NZ_NGMS01000001.1"/>
</dbReference>
<feature type="domain" description="AAA+ ATPase" evidence="1">
    <location>
        <begin position="125"/>
        <end position="262"/>
    </location>
</feature>
<proteinExistence type="predicted"/>
<organism evidence="2 3">
    <name type="scientific">Enterococcus mundtii</name>
    <dbReference type="NCBI Taxonomy" id="53346"/>
    <lineage>
        <taxon>Bacteria</taxon>
        <taxon>Bacillati</taxon>
        <taxon>Bacillota</taxon>
        <taxon>Bacilli</taxon>
        <taxon>Lactobacillales</taxon>
        <taxon>Enterococcaceae</taxon>
        <taxon>Enterococcus</taxon>
    </lineage>
</organism>
<dbReference type="SMART" id="SM00382">
    <property type="entry name" value="AAA"/>
    <property type="match status" value="1"/>
</dbReference>
<protein>
    <recommendedName>
        <fullName evidence="1">AAA+ ATPase domain-containing protein</fullName>
    </recommendedName>
</protein>
<evidence type="ECO:0000259" key="1">
    <source>
        <dbReference type="SMART" id="SM00382"/>
    </source>
</evidence>
<dbReference type="EMBL" id="NGMS01000001">
    <property type="protein sequence ID" value="OTP27754.1"/>
    <property type="molecule type" value="Genomic_DNA"/>
</dbReference>
<dbReference type="AlphaFoldDB" id="A0A242L0N4"/>
<evidence type="ECO:0000313" key="2">
    <source>
        <dbReference type="EMBL" id="OTP27754.1"/>
    </source>
</evidence>
<name>A0A242L0N4_ENTMU</name>
<dbReference type="InterPro" id="IPR003593">
    <property type="entry name" value="AAA+_ATPase"/>
</dbReference>
<sequence length="282" mass="31560">MNKKLSAMAAQYGGLTITESKCPNCRDFLYVWKAKNQDGTDRCGPTCINKSCGYREMVSKNQKQAILKANEARKKDAINRMLNSSMVTNDDIWTFNFDNYKTIDAETFQAKQMAQEWATKIVDGSTIHAVITGRPGSGKTHLGAAVIQEVMKKSNYKISSSFISYRELLEQLKFAMNDPEARKAITGSLMAEIKKTDFVVIDDLGAELGRMEENNQATSYDVDVLTSLTEARVSKATIFTTNLSSKQLKHAYGERVFSRVMNGTKGNIAVFKNTEDKRRNPV</sequence>
<dbReference type="PANTHER" id="PTHR30050">
    <property type="entry name" value="CHROMOSOMAL REPLICATION INITIATOR PROTEIN DNAA"/>
    <property type="match status" value="1"/>
</dbReference>
<dbReference type="SUPFAM" id="SSF52540">
    <property type="entry name" value="P-loop containing nucleoside triphosphate hydrolases"/>
    <property type="match status" value="1"/>
</dbReference>
<dbReference type="InterPro" id="IPR027417">
    <property type="entry name" value="P-loop_NTPase"/>
</dbReference>